<keyword evidence="3" id="KW-1185">Reference proteome</keyword>
<dbReference type="EMBL" id="BANT01000046">
    <property type="protein sequence ID" value="GAC58688.1"/>
    <property type="molecule type" value="Genomic_DNA"/>
</dbReference>
<dbReference type="RefSeq" id="WP_005943306.1">
    <property type="nucleotide sequence ID" value="NZ_ATVK01000062.1"/>
</dbReference>
<dbReference type="STRING" id="1121927.GOHSU_46_00090"/>
<evidence type="ECO:0000313" key="3">
    <source>
        <dbReference type="Proteomes" id="UP000053405"/>
    </source>
</evidence>
<feature type="compositionally biased region" description="Basic and acidic residues" evidence="1">
    <location>
        <begin position="40"/>
        <end position="53"/>
    </location>
</feature>
<organism evidence="2 3">
    <name type="scientific">Gordonia hirsuta DSM 44140 = NBRC 16056</name>
    <dbReference type="NCBI Taxonomy" id="1121927"/>
    <lineage>
        <taxon>Bacteria</taxon>
        <taxon>Bacillati</taxon>
        <taxon>Actinomycetota</taxon>
        <taxon>Actinomycetes</taxon>
        <taxon>Mycobacteriales</taxon>
        <taxon>Gordoniaceae</taxon>
        <taxon>Gordonia</taxon>
    </lineage>
</organism>
<comment type="caution">
    <text evidence="2">The sequence shown here is derived from an EMBL/GenBank/DDBJ whole genome shotgun (WGS) entry which is preliminary data.</text>
</comment>
<dbReference type="eggNOG" id="COG2372">
    <property type="taxonomic scope" value="Bacteria"/>
</dbReference>
<reference evidence="2 3" key="1">
    <citation type="submission" date="2012-12" db="EMBL/GenBank/DDBJ databases">
        <title>Whole genome shotgun sequence of Gordonia hirsuta NBRC 16056.</title>
        <authorList>
            <person name="Isaki-Nakamura S."/>
            <person name="Hosoyama A."/>
            <person name="Tsuchikane K."/>
            <person name="Katsumata H."/>
            <person name="Baba S."/>
            <person name="Yamazaki S."/>
            <person name="Fujita N."/>
        </authorList>
    </citation>
    <scope>NUCLEOTIDE SEQUENCE [LARGE SCALE GENOMIC DNA]</scope>
    <source>
        <strain evidence="2 3">NBRC 16056</strain>
    </source>
</reference>
<dbReference type="OrthoDB" id="128043at2"/>
<accession>L7LF53</accession>
<name>L7LF53_9ACTN</name>
<evidence type="ECO:0000313" key="2">
    <source>
        <dbReference type="EMBL" id="GAC58688.1"/>
    </source>
</evidence>
<gene>
    <name evidence="2" type="ORF">GOHSU_46_00090</name>
</gene>
<protein>
    <recommendedName>
        <fullName evidence="4">Heavy metal-binding domain-containing protein</fullName>
    </recommendedName>
</protein>
<dbReference type="AlphaFoldDB" id="L7LF53"/>
<feature type="region of interest" description="Disordered" evidence="1">
    <location>
        <begin position="40"/>
        <end position="59"/>
    </location>
</feature>
<evidence type="ECO:0008006" key="4">
    <source>
        <dbReference type="Google" id="ProtNLM"/>
    </source>
</evidence>
<proteinExistence type="predicted"/>
<evidence type="ECO:0000256" key="1">
    <source>
        <dbReference type="SAM" id="MobiDB-lite"/>
    </source>
</evidence>
<sequence>MKAGTRLSLYALGLIVAFVAAFGIARAVVPESMVADWESGRDAAGHDGGHGAGHDGAGQDVTGLSLGAGGYLLSPIEAPAVTGQDGRLSFQIRTEAGEPVTEFATVHQQDLHLIVVRSDGASFRHAHPQLDTATGTWSLPWRWDAGGTYRLYADFTPTGPDAPALTLSRLVEVRGDFDPVPTAPSRTVQAGAYTVTLDGDLAAAQTRGLTMTVTRDGAPVTGLEPYLGAFGHLVVLRAGDLAYLHVHSDEAEPAADARSGPELIFDVEAPTAGRYLLYLDFQVDGQVHTAAFVLDADTD</sequence>
<dbReference type="Proteomes" id="UP000053405">
    <property type="component" value="Unassembled WGS sequence"/>
</dbReference>